<feature type="binding site" evidence="6">
    <location>
        <position position="140"/>
    </location>
    <ligand>
        <name>Fe cation</name>
        <dbReference type="ChEBI" id="CHEBI:24875"/>
    </ligand>
</feature>
<organism evidence="7 8">
    <name type="scientific">Skermanella aerolata</name>
    <dbReference type="NCBI Taxonomy" id="393310"/>
    <lineage>
        <taxon>Bacteria</taxon>
        <taxon>Pseudomonadati</taxon>
        <taxon>Pseudomonadota</taxon>
        <taxon>Alphaproteobacteria</taxon>
        <taxon>Rhodospirillales</taxon>
        <taxon>Azospirillaceae</taxon>
        <taxon>Skermanella</taxon>
    </lineage>
</organism>
<dbReference type="EC" id="3.5.1.88" evidence="6"/>
<gene>
    <name evidence="7" type="primary">def_2</name>
    <name evidence="6" type="synonym">def</name>
    <name evidence="7" type="ORF">SAE02_55000</name>
</gene>
<evidence type="ECO:0000256" key="3">
    <source>
        <dbReference type="ARBA" id="ARBA00022801"/>
    </source>
</evidence>
<keyword evidence="3 6" id="KW-0378">Hydrolase</keyword>
<feature type="binding site" evidence="6">
    <location>
        <position position="94"/>
    </location>
    <ligand>
        <name>Fe cation</name>
        <dbReference type="ChEBI" id="CHEBI:24875"/>
    </ligand>
</feature>
<name>A0A512DXZ9_9PROT</name>
<comment type="function">
    <text evidence="6">Removes the formyl group from the N-terminal Met of newly synthesized proteins. Requires at least a dipeptide for an efficient rate of reaction. N-terminal L-methionine is a prerequisite for activity but the enzyme has broad specificity at other positions.</text>
</comment>
<dbReference type="GO" id="GO:0046872">
    <property type="term" value="F:metal ion binding"/>
    <property type="evidence" value="ECO:0007669"/>
    <property type="project" value="UniProtKB-KW"/>
</dbReference>
<evidence type="ECO:0000313" key="7">
    <source>
        <dbReference type="EMBL" id="GEO41352.1"/>
    </source>
</evidence>
<keyword evidence="8" id="KW-1185">Reference proteome</keyword>
<dbReference type="CDD" id="cd00487">
    <property type="entry name" value="Pep_deformylase"/>
    <property type="match status" value="1"/>
</dbReference>
<dbReference type="PANTHER" id="PTHR10458:SF22">
    <property type="entry name" value="PEPTIDE DEFORMYLASE"/>
    <property type="match status" value="1"/>
</dbReference>
<comment type="similarity">
    <text evidence="1 6">Belongs to the polypeptide deformylase family.</text>
</comment>
<evidence type="ECO:0000313" key="8">
    <source>
        <dbReference type="Proteomes" id="UP000321523"/>
    </source>
</evidence>
<protein>
    <recommendedName>
        <fullName evidence="6">Peptide deformylase</fullName>
        <shortName evidence="6">PDF</shortName>
        <ecNumber evidence="6">3.5.1.88</ecNumber>
    </recommendedName>
    <alternativeName>
        <fullName evidence="6">Polypeptide deformylase</fullName>
    </alternativeName>
</protein>
<dbReference type="SUPFAM" id="SSF56420">
    <property type="entry name" value="Peptide deformylase"/>
    <property type="match status" value="1"/>
</dbReference>
<dbReference type="GO" id="GO:0006412">
    <property type="term" value="P:translation"/>
    <property type="evidence" value="ECO:0007669"/>
    <property type="project" value="UniProtKB-UniRule"/>
</dbReference>
<sequence>MAIRPIIIAPDPVLKAKAKPVENIDGGIVRLMDDMLETMYKAPGIGLAAPQIGILQRVIVVDVADKDEKPQPFAMANPEILWQSDETSVHNEGCLSLPDHYADVTRPKQVRLRYIDRDGEVRELDADNLLATCVQHEIDHLNGVLFIDHISLLKRNMIMRKLQKAKKSQETV</sequence>
<evidence type="ECO:0000256" key="6">
    <source>
        <dbReference type="HAMAP-Rule" id="MF_00163"/>
    </source>
</evidence>
<dbReference type="RefSeq" id="WP_044431618.1">
    <property type="nucleotide sequence ID" value="NZ_BJYZ01000027.1"/>
</dbReference>
<dbReference type="PANTHER" id="PTHR10458">
    <property type="entry name" value="PEPTIDE DEFORMYLASE"/>
    <property type="match status" value="1"/>
</dbReference>
<dbReference type="AlphaFoldDB" id="A0A512DXZ9"/>
<dbReference type="NCBIfam" id="NF001159">
    <property type="entry name" value="PRK00150.1-3"/>
    <property type="match status" value="1"/>
</dbReference>
<reference evidence="7 8" key="1">
    <citation type="submission" date="2019-07" db="EMBL/GenBank/DDBJ databases">
        <title>Whole genome shotgun sequence of Skermanella aerolata NBRC 106429.</title>
        <authorList>
            <person name="Hosoyama A."/>
            <person name="Uohara A."/>
            <person name="Ohji S."/>
            <person name="Ichikawa N."/>
        </authorList>
    </citation>
    <scope>NUCLEOTIDE SEQUENCE [LARGE SCALE GENOMIC DNA]</scope>
    <source>
        <strain evidence="7 8">NBRC 106429</strain>
    </source>
</reference>
<dbReference type="Pfam" id="PF01327">
    <property type="entry name" value="Pep_deformylase"/>
    <property type="match status" value="1"/>
</dbReference>
<dbReference type="OrthoDB" id="9804313at2"/>
<proteinExistence type="inferred from homology"/>
<dbReference type="Gene3D" id="3.90.45.10">
    <property type="entry name" value="Peptide deformylase"/>
    <property type="match status" value="1"/>
</dbReference>
<accession>A0A512DXZ9</accession>
<keyword evidence="2 6" id="KW-0479">Metal-binding</keyword>
<dbReference type="PRINTS" id="PR01576">
    <property type="entry name" value="PDEFORMYLASE"/>
</dbReference>
<dbReference type="HAMAP" id="MF_00163">
    <property type="entry name" value="Pep_deformylase"/>
    <property type="match status" value="1"/>
</dbReference>
<keyword evidence="4 6" id="KW-0648">Protein biosynthesis</keyword>
<comment type="catalytic activity">
    <reaction evidence="6">
        <text>N-terminal N-formyl-L-methionyl-[peptide] + H2O = N-terminal L-methionyl-[peptide] + formate</text>
        <dbReference type="Rhea" id="RHEA:24420"/>
        <dbReference type="Rhea" id="RHEA-COMP:10639"/>
        <dbReference type="Rhea" id="RHEA-COMP:10640"/>
        <dbReference type="ChEBI" id="CHEBI:15377"/>
        <dbReference type="ChEBI" id="CHEBI:15740"/>
        <dbReference type="ChEBI" id="CHEBI:49298"/>
        <dbReference type="ChEBI" id="CHEBI:64731"/>
        <dbReference type="EC" id="3.5.1.88"/>
    </reaction>
</comment>
<dbReference type="InterPro" id="IPR036821">
    <property type="entry name" value="Peptide_deformylase_sf"/>
</dbReference>
<dbReference type="PIRSF" id="PIRSF004749">
    <property type="entry name" value="Pep_def"/>
    <property type="match status" value="1"/>
</dbReference>
<dbReference type="NCBIfam" id="TIGR00079">
    <property type="entry name" value="pept_deformyl"/>
    <property type="match status" value="1"/>
</dbReference>
<evidence type="ECO:0000256" key="1">
    <source>
        <dbReference type="ARBA" id="ARBA00010759"/>
    </source>
</evidence>
<dbReference type="EMBL" id="BJYZ01000027">
    <property type="protein sequence ID" value="GEO41352.1"/>
    <property type="molecule type" value="Genomic_DNA"/>
</dbReference>
<dbReference type="InterPro" id="IPR023635">
    <property type="entry name" value="Peptide_deformylase"/>
</dbReference>
<feature type="active site" evidence="6">
    <location>
        <position position="137"/>
    </location>
</feature>
<keyword evidence="5 6" id="KW-0408">Iron</keyword>
<dbReference type="Proteomes" id="UP000321523">
    <property type="component" value="Unassembled WGS sequence"/>
</dbReference>
<dbReference type="GO" id="GO:0042586">
    <property type="term" value="F:peptide deformylase activity"/>
    <property type="evidence" value="ECO:0007669"/>
    <property type="project" value="UniProtKB-UniRule"/>
</dbReference>
<evidence type="ECO:0000256" key="4">
    <source>
        <dbReference type="ARBA" id="ARBA00022917"/>
    </source>
</evidence>
<comment type="cofactor">
    <cofactor evidence="6">
        <name>Fe(2+)</name>
        <dbReference type="ChEBI" id="CHEBI:29033"/>
    </cofactor>
    <text evidence="6">Binds 1 Fe(2+) ion.</text>
</comment>
<evidence type="ECO:0000256" key="2">
    <source>
        <dbReference type="ARBA" id="ARBA00022723"/>
    </source>
</evidence>
<feature type="binding site" evidence="6">
    <location>
        <position position="136"/>
    </location>
    <ligand>
        <name>Fe cation</name>
        <dbReference type="ChEBI" id="CHEBI:24875"/>
    </ligand>
</feature>
<comment type="caution">
    <text evidence="7">The sequence shown here is derived from an EMBL/GenBank/DDBJ whole genome shotgun (WGS) entry which is preliminary data.</text>
</comment>
<evidence type="ECO:0000256" key="5">
    <source>
        <dbReference type="ARBA" id="ARBA00023004"/>
    </source>
</evidence>
<dbReference type="FunFam" id="3.90.45.10:FF:000005">
    <property type="entry name" value="Peptide deformylase"/>
    <property type="match status" value="1"/>
</dbReference>